<dbReference type="RefSeq" id="WP_206389846.1">
    <property type="nucleotide sequence ID" value="NZ_PTQZ01000316.1"/>
</dbReference>
<dbReference type="PANTHER" id="PTHR42803:SF1">
    <property type="entry name" value="BROAD-SPECIFICITY LINEAR ACYL-COA DEHYDROGENASE FADE5"/>
    <property type="match status" value="1"/>
</dbReference>
<name>A0A2P6AQH4_9GAMM</name>
<dbReference type="InterPro" id="IPR025878">
    <property type="entry name" value="Acyl-CoA_dh-like_C_dom"/>
</dbReference>
<dbReference type="InterPro" id="IPR052166">
    <property type="entry name" value="Diverse_Acyl-CoA_DH"/>
</dbReference>
<keyword evidence="2" id="KW-0560">Oxidoreductase</keyword>
<dbReference type="EMBL" id="PTQZ01000316">
    <property type="protein sequence ID" value="PQA30476.1"/>
    <property type="molecule type" value="Genomic_DNA"/>
</dbReference>
<feature type="domain" description="Acetyl-CoA dehydrogenase-like C-terminal" evidence="3">
    <location>
        <begin position="2"/>
        <end position="95"/>
    </location>
</feature>
<evidence type="ECO:0000313" key="4">
    <source>
        <dbReference type="EMBL" id="PQA30476.1"/>
    </source>
</evidence>
<dbReference type="Proteomes" id="UP000243900">
    <property type="component" value="Unassembled WGS sequence"/>
</dbReference>
<proteinExistence type="predicted"/>
<evidence type="ECO:0000256" key="1">
    <source>
        <dbReference type="ARBA" id="ARBA00001974"/>
    </source>
</evidence>
<organism evidence="4 5">
    <name type="scientific">Amnimonas aquatica</name>
    <dbReference type="NCBI Taxonomy" id="2094561"/>
    <lineage>
        <taxon>Bacteria</taxon>
        <taxon>Pseudomonadati</taxon>
        <taxon>Pseudomonadota</taxon>
        <taxon>Gammaproteobacteria</taxon>
        <taxon>Moraxellales</taxon>
        <taxon>Moraxellaceae</taxon>
        <taxon>Amnimonas</taxon>
    </lineage>
</organism>
<sequence>GRAADSIAAATDWLIAAAAGNPDEVNAAAVDFLHAFGLLAYAHMWLLMLQASAGKDDAFHADKFKVGAFFFARLLPELDSRVASLRAGADTLMALSEDSF</sequence>
<comment type="caution">
    <text evidence="4">The sequence shown here is derived from an EMBL/GenBank/DDBJ whole genome shotgun (WGS) entry which is preliminary data.</text>
</comment>
<evidence type="ECO:0000313" key="5">
    <source>
        <dbReference type="Proteomes" id="UP000243900"/>
    </source>
</evidence>
<dbReference type="AlphaFoldDB" id="A0A2P6AQH4"/>
<comment type="cofactor">
    <cofactor evidence="1">
        <name>FAD</name>
        <dbReference type="ChEBI" id="CHEBI:57692"/>
    </cofactor>
</comment>
<evidence type="ECO:0000259" key="3">
    <source>
        <dbReference type="Pfam" id="PF12806"/>
    </source>
</evidence>
<gene>
    <name evidence="4" type="ORF">C5O18_09495</name>
</gene>
<evidence type="ECO:0000256" key="2">
    <source>
        <dbReference type="ARBA" id="ARBA00023002"/>
    </source>
</evidence>
<keyword evidence="5" id="KW-1185">Reference proteome</keyword>
<reference evidence="5" key="1">
    <citation type="submission" date="2018-02" db="EMBL/GenBank/DDBJ databases">
        <title>Genome sequencing of Solimonas sp. HR-BB.</title>
        <authorList>
            <person name="Lee Y."/>
            <person name="Jeon C.O."/>
        </authorList>
    </citation>
    <scope>NUCLEOTIDE SEQUENCE [LARGE SCALE GENOMIC DNA]</scope>
    <source>
        <strain evidence="5">HR-E</strain>
    </source>
</reference>
<dbReference type="Pfam" id="PF12806">
    <property type="entry name" value="Acyl-CoA_dh_C"/>
    <property type="match status" value="1"/>
</dbReference>
<protein>
    <submittedName>
        <fullName evidence="4">Acyl-CoA dehydrogenase</fullName>
    </submittedName>
</protein>
<accession>A0A2P6AQH4</accession>
<dbReference type="PANTHER" id="PTHR42803">
    <property type="entry name" value="ACYL-COA DEHYDROGENASE"/>
    <property type="match status" value="1"/>
</dbReference>
<feature type="non-terminal residue" evidence="4">
    <location>
        <position position="1"/>
    </location>
</feature>
<dbReference type="GO" id="GO:0016491">
    <property type="term" value="F:oxidoreductase activity"/>
    <property type="evidence" value="ECO:0007669"/>
    <property type="project" value="UniProtKB-KW"/>
</dbReference>